<dbReference type="PANTHER" id="PTHR10913">
    <property type="entry name" value="FOLLISTATIN-RELATED"/>
    <property type="match status" value="1"/>
</dbReference>
<dbReference type="SUPFAM" id="SSF100895">
    <property type="entry name" value="Kazal-type serine protease inhibitors"/>
    <property type="match status" value="1"/>
</dbReference>
<proteinExistence type="predicted"/>
<keyword evidence="1" id="KW-1015">Disulfide bond</keyword>
<dbReference type="InterPro" id="IPR002350">
    <property type="entry name" value="Kazal_dom"/>
</dbReference>
<accession>A0A8K0CND4</accession>
<gene>
    <name evidence="3" type="ORF">ILUMI_18042</name>
</gene>
<dbReference type="AlphaFoldDB" id="A0A8K0CND4"/>
<evidence type="ECO:0000313" key="3">
    <source>
        <dbReference type="EMBL" id="KAF2888131.1"/>
    </source>
</evidence>
<dbReference type="EMBL" id="VTPC01079717">
    <property type="protein sequence ID" value="KAF2888131.1"/>
    <property type="molecule type" value="Genomic_DNA"/>
</dbReference>
<keyword evidence="4" id="KW-1185">Reference proteome</keyword>
<evidence type="ECO:0000259" key="2">
    <source>
        <dbReference type="PROSITE" id="PS51465"/>
    </source>
</evidence>
<dbReference type="SMART" id="SM00280">
    <property type="entry name" value="KAZAL"/>
    <property type="match status" value="1"/>
</dbReference>
<reference evidence="3" key="1">
    <citation type="submission" date="2019-08" db="EMBL/GenBank/DDBJ databases">
        <title>The genome of the North American firefly Photinus pyralis.</title>
        <authorList>
            <consortium name="Photinus pyralis genome working group"/>
            <person name="Fallon T.R."/>
            <person name="Sander Lower S.E."/>
            <person name="Weng J.-K."/>
        </authorList>
    </citation>
    <scope>NUCLEOTIDE SEQUENCE</scope>
    <source>
        <strain evidence="3">TRF0915ILg1</strain>
        <tissue evidence="3">Whole body</tissue>
    </source>
</reference>
<dbReference type="GO" id="GO:0030154">
    <property type="term" value="P:cell differentiation"/>
    <property type="evidence" value="ECO:0007669"/>
    <property type="project" value="TreeGrafter"/>
</dbReference>
<comment type="caution">
    <text evidence="3">The sequence shown here is derived from an EMBL/GenBank/DDBJ whole genome shotgun (WGS) entry which is preliminary data.</text>
</comment>
<feature type="domain" description="Kazal-like" evidence="2">
    <location>
        <begin position="48"/>
        <end position="95"/>
    </location>
</feature>
<dbReference type="InterPro" id="IPR050653">
    <property type="entry name" value="Prot_Inhib_GrowthFact_Antg"/>
</dbReference>
<evidence type="ECO:0000256" key="1">
    <source>
        <dbReference type="ARBA" id="ARBA00023157"/>
    </source>
</evidence>
<dbReference type="PROSITE" id="PS51465">
    <property type="entry name" value="KAZAL_2"/>
    <property type="match status" value="1"/>
</dbReference>
<protein>
    <recommendedName>
        <fullName evidence="2">Kazal-like domain-containing protein</fullName>
    </recommendedName>
</protein>
<dbReference type="Pfam" id="PF07648">
    <property type="entry name" value="Kazal_2"/>
    <property type="match status" value="1"/>
</dbReference>
<evidence type="ECO:0000313" key="4">
    <source>
        <dbReference type="Proteomes" id="UP000801492"/>
    </source>
</evidence>
<feature type="non-terminal residue" evidence="3">
    <location>
        <position position="153"/>
    </location>
</feature>
<dbReference type="Proteomes" id="UP000801492">
    <property type="component" value="Unassembled WGS sequence"/>
</dbReference>
<dbReference type="OrthoDB" id="88467at2759"/>
<feature type="non-terminal residue" evidence="3">
    <location>
        <position position="1"/>
    </location>
</feature>
<dbReference type="Gene3D" id="3.30.60.30">
    <property type="match status" value="1"/>
</dbReference>
<dbReference type="GO" id="GO:0030510">
    <property type="term" value="P:regulation of BMP signaling pathway"/>
    <property type="evidence" value="ECO:0007669"/>
    <property type="project" value="TreeGrafter"/>
</dbReference>
<sequence>RSRHHRDSVTLSTSTTHITLLETSPCLVHYCMKGHECTLTDTGEATCICQRQCNVHRKLVCGSDGHIYPNHCELHRAACLTKTAITIERGVHCVKHGKGWAPTLEHTNLYFNQFATTNTPDMVEYNTTTSAFVPTVASEDFISTPKQETTTTT</sequence>
<organism evidence="3 4">
    <name type="scientific">Ignelater luminosus</name>
    <name type="common">Cucubano</name>
    <name type="synonym">Pyrophorus luminosus</name>
    <dbReference type="NCBI Taxonomy" id="2038154"/>
    <lineage>
        <taxon>Eukaryota</taxon>
        <taxon>Metazoa</taxon>
        <taxon>Ecdysozoa</taxon>
        <taxon>Arthropoda</taxon>
        <taxon>Hexapoda</taxon>
        <taxon>Insecta</taxon>
        <taxon>Pterygota</taxon>
        <taxon>Neoptera</taxon>
        <taxon>Endopterygota</taxon>
        <taxon>Coleoptera</taxon>
        <taxon>Polyphaga</taxon>
        <taxon>Elateriformia</taxon>
        <taxon>Elateroidea</taxon>
        <taxon>Elateridae</taxon>
        <taxon>Agrypninae</taxon>
        <taxon>Pyrophorini</taxon>
        <taxon>Ignelater</taxon>
    </lineage>
</organism>
<dbReference type="InterPro" id="IPR036058">
    <property type="entry name" value="Kazal_dom_sf"/>
</dbReference>
<dbReference type="GO" id="GO:0005615">
    <property type="term" value="C:extracellular space"/>
    <property type="evidence" value="ECO:0007669"/>
    <property type="project" value="TreeGrafter"/>
</dbReference>
<name>A0A8K0CND4_IGNLU</name>
<dbReference type="PANTHER" id="PTHR10913:SF14">
    <property type="entry name" value="FOLLISTATIN-RELATED PROTEIN 5-LIKE PROTEIN"/>
    <property type="match status" value="1"/>
</dbReference>